<name>A0AAW8DW89_9BURK</name>
<dbReference type="CDD" id="cd06558">
    <property type="entry name" value="crotonase-like"/>
    <property type="match status" value="1"/>
</dbReference>
<comment type="caution">
    <text evidence="2">The sequence shown here is derived from an EMBL/GenBank/DDBJ whole genome shotgun (WGS) entry which is preliminary data.</text>
</comment>
<dbReference type="NCBIfam" id="NF006013">
    <property type="entry name" value="PRK08150.1"/>
    <property type="match status" value="1"/>
</dbReference>
<accession>A0AAW8DW89</accession>
<dbReference type="EMBL" id="JAUSRR010000004">
    <property type="protein sequence ID" value="MDP9923592.1"/>
    <property type="molecule type" value="Genomic_DNA"/>
</dbReference>
<dbReference type="AlphaFoldDB" id="A0AAW8DW89"/>
<dbReference type="InterPro" id="IPR029045">
    <property type="entry name" value="ClpP/crotonase-like_dom_sf"/>
</dbReference>
<gene>
    <name evidence="2" type="ORF">J2W25_002615</name>
</gene>
<dbReference type="RefSeq" id="WP_255221122.1">
    <property type="nucleotide sequence ID" value="NZ_BKDH01000001.1"/>
</dbReference>
<dbReference type="InterPro" id="IPR001753">
    <property type="entry name" value="Enoyl-CoA_hydra/iso"/>
</dbReference>
<protein>
    <submittedName>
        <fullName evidence="2">Enoyl-CoA hydratase/carnithine racemase</fullName>
    </submittedName>
</protein>
<comment type="similarity">
    <text evidence="1">Belongs to the enoyl-CoA hydratase/isomerase family.</text>
</comment>
<dbReference type="SUPFAM" id="SSF52096">
    <property type="entry name" value="ClpP/crotonase"/>
    <property type="match status" value="1"/>
</dbReference>
<reference evidence="2" key="1">
    <citation type="submission" date="2023-07" db="EMBL/GenBank/DDBJ databases">
        <title>Sorghum-associated microbial communities from plants grown in Nebraska, USA.</title>
        <authorList>
            <person name="Schachtman D."/>
        </authorList>
    </citation>
    <scope>NUCLEOTIDE SEQUENCE</scope>
    <source>
        <strain evidence="2">DS2795</strain>
    </source>
</reference>
<dbReference type="GeneID" id="82268953"/>
<dbReference type="GO" id="GO:0003824">
    <property type="term" value="F:catalytic activity"/>
    <property type="evidence" value="ECO:0007669"/>
    <property type="project" value="UniProtKB-ARBA"/>
</dbReference>
<dbReference type="Pfam" id="PF00378">
    <property type="entry name" value="ECH_1"/>
    <property type="match status" value="1"/>
</dbReference>
<evidence type="ECO:0000313" key="2">
    <source>
        <dbReference type="EMBL" id="MDP9923592.1"/>
    </source>
</evidence>
<sequence length="263" mass="27727">MIERNVTLHMDEEVAVVTLNRPAKRNAIDEATLAALDAVFSALPREAKAVVLTGAGPHFCAGLDLKEHHDKERTAVDFMRVCQRWHSTFDKIQYGGIPVVAALHGAVVGGGLELAAATHVRVADPSTYFALPEGQKGIFTGGGATVRVARIITPGRMVEMMLTGRVLDARAGKTLGLAHEIAAPGESLRAAMVLAKRVAKNAALSNYAMVTSISRIADMSATDGMFAESLMAAVVQTGGEVQTRLGAFVDKSLAKVTPEQVAG</sequence>
<dbReference type="PANTHER" id="PTHR43802:SF1">
    <property type="entry name" value="IP11341P-RELATED"/>
    <property type="match status" value="1"/>
</dbReference>
<organism evidence="2 3">
    <name type="scientific">Variovorax boronicumulans</name>
    <dbReference type="NCBI Taxonomy" id="436515"/>
    <lineage>
        <taxon>Bacteria</taxon>
        <taxon>Pseudomonadati</taxon>
        <taxon>Pseudomonadota</taxon>
        <taxon>Betaproteobacteria</taxon>
        <taxon>Burkholderiales</taxon>
        <taxon>Comamonadaceae</taxon>
        <taxon>Variovorax</taxon>
    </lineage>
</organism>
<proteinExistence type="inferred from homology"/>
<dbReference type="Gene3D" id="1.10.12.10">
    <property type="entry name" value="Lyase 2-enoyl-coa Hydratase, Chain A, domain 2"/>
    <property type="match status" value="1"/>
</dbReference>
<evidence type="ECO:0000313" key="3">
    <source>
        <dbReference type="Proteomes" id="UP001244295"/>
    </source>
</evidence>
<dbReference type="Proteomes" id="UP001244295">
    <property type="component" value="Unassembled WGS sequence"/>
</dbReference>
<evidence type="ECO:0000256" key="1">
    <source>
        <dbReference type="ARBA" id="ARBA00005254"/>
    </source>
</evidence>
<dbReference type="Gene3D" id="3.90.226.10">
    <property type="entry name" value="2-enoyl-CoA Hydratase, Chain A, domain 1"/>
    <property type="match status" value="1"/>
</dbReference>
<dbReference type="InterPro" id="IPR014748">
    <property type="entry name" value="Enoyl-CoA_hydra_C"/>
</dbReference>
<dbReference type="PANTHER" id="PTHR43802">
    <property type="entry name" value="ENOYL-COA HYDRATASE"/>
    <property type="match status" value="1"/>
</dbReference>